<accession>A0A8J6H7H3</accession>
<evidence type="ECO:0000256" key="3">
    <source>
        <dbReference type="SAM" id="MobiDB-lite"/>
    </source>
</evidence>
<feature type="repeat" description="ANK" evidence="1">
    <location>
        <begin position="1581"/>
        <end position="1615"/>
    </location>
</feature>
<dbReference type="PROSITE" id="PS50088">
    <property type="entry name" value="ANK_REPEAT"/>
    <property type="match status" value="5"/>
</dbReference>
<feature type="repeat" description="ANK" evidence="1">
    <location>
        <begin position="1649"/>
        <end position="1680"/>
    </location>
</feature>
<dbReference type="SUPFAM" id="SSF52540">
    <property type="entry name" value="P-loop containing nucleoside triphosphate hydrolases"/>
    <property type="match status" value="1"/>
</dbReference>
<dbReference type="Proteomes" id="UP000719412">
    <property type="component" value="Unassembled WGS sequence"/>
</dbReference>
<feature type="coiled-coil region" evidence="2">
    <location>
        <begin position="6"/>
        <end position="82"/>
    </location>
</feature>
<dbReference type="InterPro" id="IPR002110">
    <property type="entry name" value="Ankyrin_rpt"/>
</dbReference>
<reference evidence="4" key="2">
    <citation type="submission" date="2021-08" db="EMBL/GenBank/DDBJ databases">
        <authorList>
            <person name="Eriksson T."/>
        </authorList>
    </citation>
    <scope>NUCLEOTIDE SEQUENCE</scope>
    <source>
        <strain evidence="4">Stoneville</strain>
        <tissue evidence="4">Whole head</tissue>
    </source>
</reference>
<evidence type="ECO:0000313" key="4">
    <source>
        <dbReference type="EMBL" id="KAH0809509.1"/>
    </source>
</evidence>
<feature type="region of interest" description="Disordered" evidence="3">
    <location>
        <begin position="120"/>
        <end position="152"/>
    </location>
</feature>
<keyword evidence="1" id="KW-0040">ANK repeat</keyword>
<evidence type="ECO:0000256" key="2">
    <source>
        <dbReference type="SAM" id="Coils"/>
    </source>
</evidence>
<dbReference type="PANTHER" id="PTHR24118">
    <property type="entry name" value="POTE ANKYRIN DOMAIN"/>
    <property type="match status" value="1"/>
</dbReference>
<keyword evidence="2" id="KW-0175">Coiled coil</keyword>
<sequence>METTMIREMREEIKTLRKELAAVREKNGELRKELTTVREEMRGREEKGQLEKADWMKRMKMIEEKMEQREKKERKNNVIITEIGAISGNIERGVEEWLEREIEAKIASWEQKKSIMLSKSKLKEKKRGEDEERENRNGKEGEEREKVQEVTRGHGYVPRRTHKGMRLTGIWYAKITGWFLWKDPHSNGTPFTSEVFVAWALFGWFDASYVVAWSNPRDMLNEVIAESVPSRAGETKRPRTGRQAVPRNDHPIDMAISGPSVGIHAPIRLIKMAAMKESDGIDGVELNSAKIAKVTKTFDRAYLSNIRGDRRLVNSEQKGAVFNICTKYDRNPKINTIKIIIKREHGIEAGFVYRYGYFYQNTPGLGAEYEILIPAYFALKLNNEDVQDFSIQSNVKNFGNMDDVVISVSMKNKQKFRFAIQLKHKDNPTKKLSPRSFETTDSAFSLKKYCKAFKNLSEQNKECHFILYTNAEFDPKRIGEVTNFTMIEDHHCEENMFFNTSSRQGNVYKFETNENTPNDEELTKSDYEQFLAKLTVFLCQKNVRDLQRDITTILQNKNEALCYVDLFRNWHRDMFATKTIDKTTVNIFLIDTFLSPFMITNRYLSIREDEKLKLFDKLVKTFDVTLINNSFPNFNEYFAQNYCDLEGDIREKCETYKELYKMGSDISTDECLMRLAKQSKIVDKYVTKLEAEEKLKVLHYFFEKPLIVDFNKNSEKLIYQIMELHQLEDKIKFILVGEGIQSAKLSRFRVFKNLNDLSINETLYKEVIRTCRLSVQGREETTLENLIESCEEIGGCVEPREIFQMLRGHFLVGQQIESLPRYYIDRKISVAVLQIHTILNDKFLAENLPLIDFAGRIEQFQDKCLQLKINVVDVDHYLRSTEISTDSTIIATNKEFSKQLLQDISKKGGSKSILFLRLIDDHSFSVVMSRRRLLKDLPLTKVSIEEQKMYNLSTSPVNILCAGPGMGKSTLLKKLRTECDSKFWSIGVDLKAHNEFFKVKLHVNELLNSLLEGVSDGFSKKITNIYRLKKKVVFFLDGLDEIESKSVNNVLRYVEELSSVGFHVWVFSRKTLKEKLEARFDMVTFDMEEVDKDQQNHYIKNRLQEEYSDEEIENIISKIFSSTSDIVNNCQILGIPLQLFIITQTFLDDKDLYRYMTENIFLLTKMYNLFFAGKIKHSLDKLESKYPHLELAKSENVLKKYEILALESLFDMDVFKTLNVETNVGEEFLTEIKENKDLLGIVVKVNSEGKAVFEHYTYAEYFAAVFFASNFDKARIIEKELFSTRYKNVMMIFNIVLAEENPLHLAVIYRDVQQIVKHSENKSYYDRGGRNPLHIAACAGPDLNNFTSHVHNTDSAKTKDYLKNITILYQVVKFNYNERDSIFQWNALDYAFKNDCLVSAEMILKEHGCSKEVYKYIKKHKNNSVFCHWCLTHGCKNLLSLMIDSNKKSEDIIRRDSCYLVQHTIKNCYFQEGETLRYLIDILRGIPRRRFKSHLVPKCSCLNLRRYRNGNHDKHFDVNFTEERESFLHFAIKCEKIYAVRLLIATGASVNAMLHNVTPLHLAVMLKKRKFILKKIERVNSARTSLALAANNEQVEVEIVRLLIKYGASVNAVIDDNVTPLHLAIYSGDVGIAQLLIENGATVDALLDNNVTPLHLAVSKNIDMVKLLLDHGAPINAVTDHNVTPLHLAIVEGDMAIIQLLIDKGASINSATNHDVRMTACNEPNEDVF</sequence>
<feature type="repeat" description="ANK" evidence="1">
    <location>
        <begin position="1616"/>
        <end position="1648"/>
    </location>
</feature>
<organism evidence="4 5">
    <name type="scientific">Tenebrio molitor</name>
    <name type="common">Yellow mealworm beetle</name>
    <dbReference type="NCBI Taxonomy" id="7067"/>
    <lineage>
        <taxon>Eukaryota</taxon>
        <taxon>Metazoa</taxon>
        <taxon>Ecdysozoa</taxon>
        <taxon>Arthropoda</taxon>
        <taxon>Hexapoda</taxon>
        <taxon>Insecta</taxon>
        <taxon>Pterygota</taxon>
        <taxon>Neoptera</taxon>
        <taxon>Endopterygota</taxon>
        <taxon>Coleoptera</taxon>
        <taxon>Polyphaga</taxon>
        <taxon>Cucujiformia</taxon>
        <taxon>Tenebrionidae</taxon>
        <taxon>Tenebrio</taxon>
    </lineage>
</organism>
<dbReference type="Pfam" id="PF12796">
    <property type="entry name" value="Ank_2"/>
    <property type="match status" value="2"/>
</dbReference>
<feature type="compositionally biased region" description="Basic and acidic residues" evidence="3">
    <location>
        <begin position="126"/>
        <end position="152"/>
    </location>
</feature>
<keyword evidence="5" id="KW-1185">Reference proteome</keyword>
<protein>
    <submittedName>
        <fullName evidence="4">Uncharacterized protein</fullName>
    </submittedName>
</protein>
<dbReference type="EMBL" id="JABDTM020028094">
    <property type="protein sequence ID" value="KAH0809509.1"/>
    <property type="molecule type" value="Genomic_DNA"/>
</dbReference>
<dbReference type="PROSITE" id="PS50297">
    <property type="entry name" value="ANK_REP_REGION"/>
    <property type="match status" value="3"/>
</dbReference>
<evidence type="ECO:0000313" key="5">
    <source>
        <dbReference type="Proteomes" id="UP000719412"/>
    </source>
</evidence>
<gene>
    <name evidence="4" type="ORF">GEV33_013283</name>
</gene>
<reference evidence="4" key="1">
    <citation type="journal article" date="2020" name="J Insects Food Feed">
        <title>The yellow mealworm (Tenebrio molitor) genome: a resource for the emerging insects as food and feed industry.</title>
        <authorList>
            <person name="Eriksson T."/>
            <person name="Andere A."/>
            <person name="Kelstrup H."/>
            <person name="Emery V."/>
            <person name="Picard C."/>
        </authorList>
    </citation>
    <scope>NUCLEOTIDE SEQUENCE</scope>
    <source>
        <strain evidence="4">Stoneville</strain>
        <tissue evidence="4">Whole head</tissue>
    </source>
</reference>
<dbReference type="PANTHER" id="PTHR24118:SF99">
    <property type="entry name" value="POTE ANKYRIN DOMAIN FAMILY MEMBER 3C-RELATED"/>
    <property type="match status" value="1"/>
</dbReference>
<dbReference type="SUPFAM" id="SSF48403">
    <property type="entry name" value="Ankyrin repeat"/>
    <property type="match status" value="2"/>
</dbReference>
<dbReference type="Gene3D" id="1.25.40.20">
    <property type="entry name" value="Ankyrin repeat-containing domain"/>
    <property type="match status" value="4"/>
</dbReference>
<feature type="repeat" description="ANK" evidence="1">
    <location>
        <begin position="1681"/>
        <end position="1713"/>
    </location>
</feature>
<dbReference type="InterPro" id="IPR036770">
    <property type="entry name" value="Ankyrin_rpt-contain_sf"/>
</dbReference>
<name>A0A8J6H7H3_TENMO</name>
<dbReference type="SMART" id="SM00248">
    <property type="entry name" value="ANK"/>
    <property type="match status" value="8"/>
</dbReference>
<comment type="caution">
    <text evidence="4">The sequence shown here is derived from an EMBL/GenBank/DDBJ whole genome shotgun (WGS) entry which is preliminary data.</text>
</comment>
<dbReference type="InterPro" id="IPR027417">
    <property type="entry name" value="P-loop_NTPase"/>
</dbReference>
<feature type="region of interest" description="Disordered" evidence="3">
    <location>
        <begin position="231"/>
        <end position="251"/>
    </location>
</feature>
<dbReference type="Gene3D" id="3.40.50.300">
    <property type="entry name" value="P-loop containing nucleotide triphosphate hydrolases"/>
    <property type="match status" value="1"/>
</dbReference>
<proteinExistence type="predicted"/>
<evidence type="ECO:0000256" key="1">
    <source>
        <dbReference type="PROSITE-ProRule" id="PRU00023"/>
    </source>
</evidence>
<feature type="repeat" description="ANK" evidence="1">
    <location>
        <begin position="1523"/>
        <end position="1555"/>
    </location>
</feature>